<dbReference type="STRING" id="573064.Mefer_1451"/>
<protein>
    <submittedName>
        <fullName evidence="1">Uncharacterized protein</fullName>
    </submittedName>
</protein>
<dbReference type="EMBL" id="CP001696">
    <property type="protein sequence ID" value="ACV25255.1"/>
    <property type="molecule type" value="Genomic_DNA"/>
</dbReference>
<gene>
    <name evidence="1" type="ordered locus">Mefer_1451</name>
</gene>
<evidence type="ECO:0000313" key="1">
    <source>
        <dbReference type="EMBL" id="ACV25255.1"/>
    </source>
</evidence>
<dbReference type="AlphaFoldDB" id="C7P9M3"/>
<dbReference type="HOGENOM" id="CLU_2490441_0_0_2"/>
<dbReference type="KEGG" id="mfe:Mefer_1451"/>
<dbReference type="Proteomes" id="UP000001495">
    <property type="component" value="Chromosome"/>
</dbReference>
<keyword evidence="2" id="KW-1185">Reference proteome</keyword>
<proteinExistence type="predicted"/>
<organism evidence="1 2">
    <name type="scientific">Methanocaldococcus fervens (strain DSM 4213 / JCM 15782 / AG86)</name>
    <name type="common">Methanococcus fervens</name>
    <dbReference type="NCBI Taxonomy" id="573064"/>
    <lineage>
        <taxon>Archaea</taxon>
        <taxon>Methanobacteriati</taxon>
        <taxon>Methanobacteriota</taxon>
        <taxon>Methanomada group</taxon>
        <taxon>Methanococci</taxon>
        <taxon>Methanococcales</taxon>
        <taxon>Methanocaldococcaceae</taxon>
        <taxon>Methanocaldococcus</taxon>
    </lineage>
</organism>
<evidence type="ECO:0000313" key="2">
    <source>
        <dbReference type="Proteomes" id="UP000001495"/>
    </source>
</evidence>
<accession>C7P9M3</accession>
<name>C7P9M3_METFA</name>
<sequence>MKIPKFCFSGCKLTLPKEFYEDVVDNTLSFHDCYEKKPIYCMTMEEKIENELKKHDVVAIVCGSAHVIHLNRRFGKAVDEFVVIEH</sequence>
<reference evidence="1" key="1">
    <citation type="submission" date="2009-08" db="EMBL/GenBank/DDBJ databases">
        <title>Complete sequence of chromosome of Methanocaldococcus fervens AG86.</title>
        <authorList>
            <consortium name="US DOE Joint Genome Institute"/>
            <person name="Lucas S."/>
            <person name="Copeland A."/>
            <person name="Lapidus A."/>
            <person name="Glavina del Rio T."/>
            <person name="Tice H."/>
            <person name="Bruce D."/>
            <person name="Goodwin L."/>
            <person name="Pitluck S."/>
            <person name="Chertkov O."/>
            <person name="Detter J.C."/>
            <person name="Han C."/>
            <person name="Tapia R."/>
            <person name="Larimer F."/>
            <person name="Land M."/>
            <person name="Hauser L."/>
            <person name="Kyrpides N."/>
            <person name="Ovchinnikova G."/>
            <person name="Lupa-Sieprawska M."/>
            <person name="Whitman W.B."/>
        </authorList>
    </citation>
    <scope>NUCLEOTIDE SEQUENCE [LARGE SCALE GENOMIC DNA]</scope>
    <source>
        <strain evidence="1">AG86</strain>
    </source>
</reference>